<sequence length="55" mass="6646">MAIDIVETIKQIERRNEQIERQLVWLGGNWEQKLLAKELVIKQRYLINVLKEELL</sequence>
<evidence type="ECO:0000313" key="1">
    <source>
        <dbReference type="EMBL" id="UNY47202.1"/>
    </source>
</evidence>
<dbReference type="Proteomes" id="UP000831594">
    <property type="component" value="Segment"/>
</dbReference>
<protein>
    <submittedName>
        <fullName evidence="1">Uncharacterized protein</fullName>
    </submittedName>
</protein>
<keyword evidence="2" id="KW-1185">Reference proteome</keyword>
<reference evidence="1" key="1">
    <citation type="submission" date="2022-02" db="EMBL/GenBank/DDBJ databases">
        <authorList>
            <person name="Tian F."/>
            <person name="Li J."/>
            <person name="Li F."/>
            <person name="Tong Y."/>
        </authorList>
    </citation>
    <scope>NUCLEOTIDE SEQUENCE</scope>
</reference>
<accession>A0AAE9G5M0</accession>
<organism evidence="1 2">
    <name type="scientific">Clostridium phage LPCPA6</name>
    <dbReference type="NCBI Taxonomy" id="2924884"/>
    <lineage>
        <taxon>Viruses</taxon>
        <taxon>Duplodnaviria</taxon>
        <taxon>Heunggongvirae</taxon>
        <taxon>Uroviricota</taxon>
        <taxon>Caudoviricetes</taxon>
        <taxon>Guelinviridae</taxon>
        <taxon>Hzauvirus</taxon>
        <taxon>Hzauvirus LPCPA6</taxon>
    </lineage>
</organism>
<gene>
    <name evidence="1" type="ORF">HHOHNEGG_00025</name>
</gene>
<name>A0AAE9G5M0_9CAUD</name>
<dbReference type="EMBL" id="OM638104">
    <property type="protein sequence ID" value="UNY47202.1"/>
    <property type="molecule type" value="Genomic_DNA"/>
</dbReference>
<proteinExistence type="predicted"/>
<evidence type="ECO:0000313" key="2">
    <source>
        <dbReference type="Proteomes" id="UP000831594"/>
    </source>
</evidence>